<protein>
    <recommendedName>
        <fullName evidence="3">Twin-arginine translocation signal domain-containing protein</fullName>
    </recommendedName>
</protein>
<dbReference type="Proteomes" id="UP000584325">
    <property type="component" value="Unassembled WGS sequence"/>
</dbReference>
<dbReference type="InterPro" id="IPR006311">
    <property type="entry name" value="TAT_signal"/>
</dbReference>
<evidence type="ECO:0008006" key="3">
    <source>
        <dbReference type="Google" id="ProtNLM"/>
    </source>
</evidence>
<proteinExistence type="predicted"/>
<dbReference type="AlphaFoldDB" id="A0A7W5ED69"/>
<sequence>MNEPLKPACGAGGMRVLPKTITVTRRGFLHGGAVALGAAAVAPAALGAPAARGLARTFSVFGEAAATTLLRMARDVFPHDRLADRYYADALRPLERAMAKDKALAALLRDGVRDLDRAATARFGAAYAALPAEADRVALLETIEATPFFQKVRGDMVTSLYDNKAVWPLLGYEGSSWEQGGYLTRGFDDIDWL</sequence>
<dbReference type="EMBL" id="JACHXS010000006">
    <property type="protein sequence ID" value="MBB3222637.1"/>
    <property type="molecule type" value="Genomic_DNA"/>
</dbReference>
<comment type="caution">
    <text evidence="1">The sequence shown here is derived from an EMBL/GenBank/DDBJ whole genome shotgun (WGS) entry which is preliminary data.</text>
</comment>
<reference evidence="1 2" key="1">
    <citation type="submission" date="2020-08" db="EMBL/GenBank/DDBJ databases">
        <title>Genomic Encyclopedia of Type Strains, Phase III (KMG-III): the genomes of soil and plant-associated and newly described type strains.</title>
        <authorList>
            <person name="Whitman W."/>
        </authorList>
    </citation>
    <scope>NUCLEOTIDE SEQUENCE [LARGE SCALE GENOMIC DNA]</scope>
    <source>
        <strain evidence="1 2">CECT 7753</strain>
    </source>
</reference>
<gene>
    <name evidence="1" type="ORF">FHS02_003460</name>
</gene>
<accession>A0A7W5ED69</accession>
<dbReference type="PROSITE" id="PS51318">
    <property type="entry name" value="TAT"/>
    <property type="match status" value="1"/>
</dbReference>
<evidence type="ECO:0000313" key="1">
    <source>
        <dbReference type="EMBL" id="MBB3222637.1"/>
    </source>
</evidence>
<name>A0A7W5ED69_9BURK</name>
<dbReference type="RefSeq" id="WP_217496928.1">
    <property type="nucleotide sequence ID" value="NZ_CP040017.1"/>
</dbReference>
<evidence type="ECO:0000313" key="2">
    <source>
        <dbReference type="Proteomes" id="UP000584325"/>
    </source>
</evidence>
<organism evidence="1 2">
    <name type="scientific">Pseudoduganella umbonata</name>
    <dbReference type="NCBI Taxonomy" id="864828"/>
    <lineage>
        <taxon>Bacteria</taxon>
        <taxon>Pseudomonadati</taxon>
        <taxon>Pseudomonadota</taxon>
        <taxon>Betaproteobacteria</taxon>
        <taxon>Burkholderiales</taxon>
        <taxon>Oxalobacteraceae</taxon>
        <taxon>Telluria group</taxon>
        <taxon>Pseudoduganella</taxon>
    </lineage>
</organism>